<name>A0A9W4U340_9PLEO</name>
<reference evidence="3" key="1">
    <citation type="submission" date="2023-01" db="EMBL/GenBank/DDBJ databases">
        <authorList>
            <person name="Van Ghelder C."/>
            <person name="Rancurel C."/>
        </authorList>
    </citation>
    <scope>NUCLEOTIDE SEQUENCE</scope>
    <source>
        <strain evidence="3">CNCM I-4278</strain>
    </source>
</reference>
<feature type="chain" id="PRO_5040855737" description="Extracellular membrane protein CFEM domain-containing protein" evidence="2">
    <location>
        <begin position="21"/>
        <end position="272"/>
    </location>
</feature>
<comment type="caution">
    <text evidence="3">The sequence shown here is derived from an EMBL/GenBank/DDBJ whole genome shotgun (WGS) entry which is preliminary data.</text>
</comment>
<organism evidence="3 4">
    <name type="scientific">Periconia digitata</name>
    <dbReference type="NCBI Taxonomy" id="1303443"/>
    <lineage>
        <taxon>Eukaryota</taxon>
        <taxon>Fungi</taxon>
        <taxon>Dikarya</taxon>
        <taxon>Ascomycota</taxon>
        <taxon>Pezizomycotina</taxon>
        <taxon>Dothideomycetes</taxon>
        <taxon>Pleosporomycetidae</taxon>
        <taxon>Pleosporales</taxon>
        <taxon>Massarineae</taxon>
        <taxon>Periconiaceae</taxon>
        <taxon>Periconia</taxon>
    </lineage>
</organism>
<protein>
    <recommendedName>
        <fullName evidence="5">Extracellular membrane protein CFEM domain-containing protein</fullName>
    </recommendedName>
</protein>
<feature type="compositionally biased region" description="Polar residues" evidence="1">
    <location>
        <begin position="126"/>
        <end position="137"/>
    </location>
</feature>
<dbReference type="Proteomes" id="UP001152607">
    <property type="component" value="Unassembled WGS sequence"/>
</dbReference>
<keyword evidence="2" id="KW-0732">Signal</keyword>
<proteinExistence type="predicted"/>
<keyword evidence="4" id="KW-1185">Reference proteome</keyword>
<gene>
    <name evidence="3" type="ORF">PDIGIT_LOCUS1210</name>
</gene>
<feature type="signal peptide" evidence="2">
    <location>
        <begin position="1"/>
        <end position="20"/>
    </location>
</feature>
<feature type="region of interest" description="Disordered" evidence="1">
    <location>
        <begin position="174"/>
        <end position="241"/>
    </location>
</feature>
<accession>A0A9W4U340</accession>
<sequence length="272" mass="27807">MPSLYRLTAVAVQLIALAAAASTYGSKDEPDYDWVKDSLPSCFEDCLGKTSDGCHSQECICSASQSDDYLQSAVECVRDECEKEGLEINVALLVPAQLYCSAVGSSIPDDSVKNAYECAMGGNVPSATHKSATSTAKQHSESELKSTVTSTFSMTTTDGKGHTLQIVQPVAVGPSTVSTGDAVTSTLGSSSSSSASKSASSSSPSTTAAPNQPAQVSSAAPTQAPVSTSSPTQRVEDGGGSPFVNMQASAVHWSFSGPVAALGVVAGLFMRL</sequence>
<dbReference type="EMBL" id="CAOQHR010000001">
    <property type="protein sequence ID" value="CAI6257396.1"/>
    <property type="molecule type" value="Genomic_DNA"/>
</dbReference>
<feature type="compositionally biased region" description="Polar residues" evidence="1">
    <location>
        <begin position="210"/>
        <end position="233"/>
    </location>
</feature>
<dbReference type="OrthoDB" id="3695248at2759"/>
<evidence type="ECO:0000256" key="1">
    <source>
        <dbReference type="SAM" id="MobiDB-lite"/>
    </source>
</evidence>
<dbReference type="AlphaFoldDB" id="A0A9W4U340"/>
<evidence type="ECO:0008006" key="5">
    <source>
        <dbReference type="Google" id="ProtNLM"/>
    </source>
</evidence>
<feature type="region of interest" description="Disordered" evidence="1">
    <location>
        <begin position="126"/>
        <end position="149"/>
    </location>
</feature>
<evidence type="ECO:0000256" key="2">
    <source>
        <dbReference type="SAM" id="SignalP"/>
    </source>
</evidence>
<feature type="compositionally biased region" description="Low complexity" evidence="1">
    <location>
        <begin position="184"/>
        <end position="209"/>
    </location>
</feature>
<evidence type="ECO:0000313" key="3">
    <source>
        <dbReference type="EMBL" id="CAI6257396.1"/>
    </source>
</evidence>
<evidence type="ECO:0000313" key="4">
    <source>
        <dbReference type="Proteomes" id="UP001152607"/>
    </source>
</evidence>